<reference evidence="3" key="1">
    <citation type="submission" date="2017-01" db="EMBL/GenBank/DDBJ databases">
        <authorList>
            <person name="Varghese N."/>
            <person name="Submissions S."/>
        </authorList>
    </citation>
    <scope>NUCLEOTIDE SEQUENCE [LARGE SCALE GENOMIC DNA]</scope>
    <source>
        <strain evidence="3">MNA4</strain>
    </source>
</reference>
<feature type="transmembrane region" description="Helical" evidence="1">
    <location>
        <begin position="154"/>
        <end position="173"/>
    </location>
</feature>
<feature type="transmembrane region" description="Helical" evidence="1">
    <location>
        <begin position="105"/>
        <end position="123"/>
    </location>
</feature>
<feature type="transmembrane region" description="Helical" evidence="1">
    <location>
        <begin position="130"/>
        <end position="148"/>
    </location>
</feature>
<keyword evidence="1" id="KW-0472">Membrane</keyword>
<evidence type="ECO:0000256" key="1">
    <source>
        <dbReference type="SAM" id="Phobius"/>
    </source>
</evidence>
<keyword evidence="1" id="KW-1133">Transmembrane helix</keyword>
<keyword evidence="3" id="KW-1185">Reference proteome</keyword>
<evidence type="ECO:0000313" key="3">
    <source>
        <dbReference type="Proteomes" id="UP000187550"/>
    </source>
</evidence>
<feature type="transmembrane region" description="Helical" evidence="1">
    <location>
        <begin position="20"/>
        <end position="39"/>
    </location>
</feature>
<dbReference type="STRING" id="550447.SAMN05428946_2373"/>
<dbReference type="AlphaFoldDB" id="A0A1U7PRV0"/>
<keyword evidence="1" id="KW-0812">Transmembrane</keyword>
<proteinExistence type="predicted"/>
<sequence length="189" mass="20814">MDLTELRQDLALRNKNGLPFLLSAMIVWVLITGLFTLPLELRFQNIGMLMLTGIMFPLAIGLSSLLKTDWKSEGNPLAGLGLILNVAQFMYFPLVFWAFGVHPEAMLLVFAVITGAHLFPYGWLYMTKAYYILAPVMAVAATAIGLGIGSSEQWPIPLAMVLLLAVLNLLLFLNYKAKTGVSLTQNRPA</sequence>
<dbReference type="RefSeq" id="WP_076759115.1">
    <property type="nucleotide sequence ID" value="NZ_FTPL01000003.1"/>
</dbReference>
<name>A0A1U7PRV0_9BACI</name>
<feature type="transmembrane region" description="Helical" evidence="1">
    <location>
        <begin position="77"/>
        <end position="99"/>
    </location>
</feature>
<gene>
    <name evidence="2" type="ORF">SAMN05428946_2373</name>
</gene>
<organism evidence="2 3">
    <name type="scientific">Edaphobacillus lindanitolerans</name>
    <dbReference type="NCBI Taxonomy" id="550447"/>
    <lineage>
        <taxon>Bacteria</taxon>
        <taxon>Bacillati</taxon>
        <taxon>Bacillota</taxon>
        <taxon>Bacilli</taxon>
        <taxon>Bacillales</taxon>
        <taxon>Bacillaceae</taxon>
        <taxon>Edaphobacillus</taxon>
    </lineage>
</organism>
<dbReference type="EMBL" id="FTPL01000003">
    <property type="protein sequence ID" value="SIT89143.1"/>
    <property type="molecule type" value="Genomic_DNA"/>
</dbReference>
<dbReference type="Proteomes" id="UP000187550">
    <property type="component" value="Unassembled WGS sequence"/>
</dbReference>
<dbReference type="OrthoDB" id="3242785at2"/>
<dbReference type="InterPro" id="IPR053824">
    <property type="entry name" value="DUF7010"/>
</dbReference>
<protein>
    <submittedName>
        <fullName evidence="2">Uncharacterized protein</fullName>
    </submittedName>
</protein>
<evidence type="ECO:0000313" key="2">
    <source>
        <dbReference type="EMBL" id="SIT89143.1"/>
    </source>
</evidence>
<feature type="transmembrane region" description="Helical" evidence="1">
    <location>
        <begin position="45"/>
        <end position="65"/>
    </location>
</feature>
<accession>A0A1U7PRV0</accession>
<dbReference type="Pfam" id="PF22765">
    <property type="entry name" value="DUF7010"/>
    <property type="match status" value="1"/>
</dbReference>